<organism evidence="2 3">
    <name type="scientific">Lysobacter soyae</name>
    <dbReference type="NCBI Taxonomy" id="2764185"/>
    <lineage>
        <taxon>Bacteria</taxon>
        <taxon>Pseudomonadati</taxon>
        <taxon>Pseudomonadota</taxon>
        <taxon>Gammaproteobacteria</taxon>
        <taxon>Lysobacterales</taxon>
        <taxon>Lysobacteraceae</taxon>
        <taxon>Lysobacter</taxon>
    </lineage>
</organism>
<feature type="transmembrane region" description="Helical" evidence="1">
    <location>
        <begin position="109"/>
        <end position="127"/>
    </location>
</feature>
<keyword evidence="1" id="KW-0812">Transmembrane</keyword>
<gene>
    <name evidence="2" type="ORF">H8L67_04560</name>
</gene>
<sequence>MRQVFSSRRLENVEGVAKLLEDAGIETRTYNGRSYKGNHRHAFSYREGQDHTPQAELWVVKSEDLPKAREILREAGLLETTRPAYVPAAFAGTSAPETPKTPEQRALKLKIAFLFACVIAIALMLIFR</sequence>
<dbReference type="RefSeq" id="WP_220380564.1">
    <property type="nucleotide sequence ID" value="NZ_CP080544.1"/>
</dbReference>
<evidence type="ECO:0000256" key="1">
    <source>
        <dbReference type="SAM" id="Phobius"/>
    </source>
</evidence>
<evidence type="ECO:0000313" key="2">
    <source>
        <dbReference type="EMBL" id="QYR53757.1"/>
    </source>
</evidence>
<dbReference type="EMBL" id="CP080544">
    <property type="protein sequence ID" value="QYR53757.1"/>
    <property type="molecule type" value="Genomic_DNA"/>
</dbReference>
<accession>A0ABX8WSC9</accession>
<dbReference type="Proteomes" id="UP000824755">
    <property type="component" value="Chromosome"/>
</dbReference>
<keyword evidence="1" id="KW-0472">Membrane</keyword>
<reference evidence="2 3" key="1">
    <citation type="submission" date="2021-08" db="EMBL/GenBank/DDBJ databases">
        <title>Lysobacter sp. strain CJ11 Genome sequencing and assembly.</title>
        <authorList>
            <person name="Kim I."/>
        </authorList>
    </citation>
    <scope>NUCLEOTIDE SEQUENCE [LARGE SCALE GENOMIC DNA]</scope>
    <source>
        <strain evidence="2 3">CJ11</strain>
    </source>
</reference>
<protein>
    <submittedName>
        <fullName evidence="2">DUF2007 domain-containing protein</fullName>
    </submittedName>
</protein>
<evidence type="ECO:0000313" key="3">
    <source>
        <dbReference type="Proteomes" id="UP000824755"/>
    </source>
</evidence>
<proteinExistence type="predicted"/>
<keyword evidence="3" id="KW-1185">Reference proteome</keyword>
<name>A0ABX8WSC9_9GAMM</name>
<keyword evidence="1" id="KW-1133">Transmembrane helix</keyword>